<evidence type="ECO:0000313" key="4">
    <source>
        <dbReference type="Proteomes" id="UP000177418"/>
    </source>
</evidence>
<dbReference type="AlphaFoldDB" id="A0A1F7JHG8"/>
<gene>
    <name evidence="3" type="ORF">A3H78_01060</name>
</gene>
<organism evidence="3 4">
    <name type="scientific">Candidatus Roizmanbacteria bacterium RIFCSPLOWO2_02_FULL_36_11</name>
    <dbReference type="NCBI Taxonomy" id="1802071"/>
    <lineage>
        <taxon>Bacteria</taxon>
        <taxon>Candidatus Roizmaniibacteriota</taxon>
    </lineage>
</organism>
<feature type="transmembrane region" description="Helical" evidence="1">
    <location>
        <begin position="59"/>
        <end position="81"/>
    </location>
</feature>
<feature type="transmembrane region" description="Helical" evidence="1">
    <location>
        <begin position="93"/>
        <end position="112"/>
    </location>
</feature>
<dbReference type="SUPFAM" id="SSF49785">
    <property type="entry name" value="Galactose-binding domain-like"/>
    <property type="match status" value="1"/>
</dbReference>
<dbReference type="InterPro" id="IPR008979">
    <property type="entry name" value="Galactose-bd-like_sf"/>
</dbReference>
<reference evidence="3 4" key="1">
    <citation type="journal article" date="2016" name="Nat. Commun.">
        <title>Thousands of microbial genomes shed light on interconnected biogeochemical processes in an aquifer system.</title>
        <authorList>
            <person name="Anantharaman K."/>
            <person name="Brown C.T."/>
            <person name="Hug L.A."/>
            <person name="Sharon I."/>
            <person name="Castelle C.J."/>
            <person name="Probst A.J."/>
            <person name="Thomas B.C."/>
            <person name="Singh A."/>
            <person name="Wilkins M.J."/>
            <person name="Karaoz U."/>
            <person name="Brodie E.L."/>
            <person name="Williams K.H."/>
            <person name="Hubbard S.S."/>
            <person name="Banfield J.F."/>
        </authorList>
    </citation>
    <scope>NUCLEOTIDE SEQUENCE [LARGE SCALE GENOMIC DNA]</scope>
</reference>
<dbReference type="Gene3D" id="2.60.120.1060">
    <property type="entry name" value="NPCBM/NEW2 domain"/>
    <property type="match status" value="1"/>
</dbReference>
<dbReference type="InterPro" id="IPR013222">
    <property type="entry name" value="Glyco_hyd_98_carb-bd"/>
</dbReference>
<comment type="caution">
    <text evidence="3">The sequence shown here is derived from an EMBL/GenBank/DDBJ whole genome shotgun (WGS) entry which is preliminary data.</text>
</comment>
<protein>
    <recommendedName>
        <fullName evidence="2">Glycosyl hydrolase family 98 putative carbohydrate-binding module domain-containing protein</fullName>
    </recommendedName>
</protein>
<feature type="transmembrane region" description="Helical" evidence="1">
    <location>
        <begin position="147"/>
        <end position="166"/>
    </location>
</feature>
<dbReference type="Proteomes" id="UP000177418">
    <property type="component" value="Unassembled WGS sequence"/>
</dbReference>
<keyword evidence="1" id="KW-0812">Transmembrane</keyword>
<accession>A0A1F7JHG8</accession>
<dbReference type="InterPro" id="IPR038637">
    <property type="entry name" value="NPCBM_sf"/>
</dbReference>
<feature type="transmembrane region" description="Helical" evidence="1">
    <location>
        <begin position="244"/>
        <end position="265"/>
    </location>
</feature>
<keyword evidence="1" id="KW-1133">Transmembrane helix</keyword>
<evidence type="ECO:0000259" key="2">
    <source>
        <dbReference type="SMART" id="SM00776"/>
    </source>
</evidence>
<evidence type="ECO:0000256" key="1">
    <source>
        <dbReference type="SAM" id="Phobius"/>
    </source>
</evidence>
<evidence type="ECO:0000313" key="3">
    <source>
        <dbReference type="EMBL" id="OGK55048.1"/>
    </source>
</evidence>
<dbReference type="Pfam" id="PF08305">
    <property type="entry name" value="NPCBM"/>
    <property type="match status" value="1"/>
</dbReference>
<feature type="transmembrane region" description="Helical" evidence="1">
    <location>
        <begin position="321"/>
        <end position="343"/>
    </location>
</feature>
<feature type="transmembrane region" description="Helical" evidence="1">
    <location>
        <begin position="204"/>
        <end position="224"/>
    </location>
</feature>
<feature type="transmembrane region" description="Helical" evidence="1">
    <location>
        <begin position="355"/>
        <end position="379"/>
    </location>
</feature>
<keyword evidence="1" id="KW-0472">Membrane</keyword>
<dbReference type="EMBL" id="MGAV01000012">
    <property type="protein sequence ID" value="OGK55048.1"/>
    <property type="molecule type" value="Genomic_DNA"/>
</dbReference>
<feature type="transmembrane region" description="Helical" evidence="1">
    <location>
        <begin position="172"/>
        <end position="192"/>
    </location>
</feature>
<proteinExistence type="predicted"/>
<name>A0A1F7JHG8_9BACT</name>
<dbReference type="SMART" id="SM00776">
    <property type="entry name" value="NPCBM"/>
    <property type="match status" value="1"/>
</dbReference>
<feature type="transmembrane region" description="Helical" evidence="1">
    <location>
        <begin position="272"/>
        <end position="291"/>
    </location>
</feature>
<feature type="transmembrane region" description="Helical" evidence="1">
    <location>
        <begin position="386"/>
        <end position="403"/>
    </location>
</feature>
<feature type="transmembrane region" description="Helical" evidence="1">
    <location>
        <begin position="118"/>
        <end position="135"/>
    </location>
</feature>
<sequence length="556" mass="64180">MAYWKGWGLAVVDKGILWLVSSTNYNYPPAFAYILYVVNKIYAAITSPYSMSYWTNTNLLYLFLIKIITIAADFANALLIYKIAKKLSSPLGVFLALFYLLTPASFFDGAFWGQVDQLGLLFFLLSTYLLLIERLEIATIIFTLSFLIKFQNLMFIPIYFLYIFRLKGIPGLARNCAYSLFTFLVVSTPFWLNNQMEFLLRLMVVNADWFPHFSLNAFNIWWILSGLKGMQVTDRNLMIGITNAKSLGMLFFVGAYAIASLMIFFSKRESLFKRYLIASTLIVFAFFHLLTESHERYQFHILGLLPLLIIFDNVKHRKRNFVLLFLVSLFLFFNLYVSFYFNYPKTIYWPFSSELAVTASLIISIFQVGLFIVFFAWFIFKYIRQYLLFVMLIVGLLVVVFIGQNANYLLRRPIALSSLIPLSAAQDYLSPVTNMTVDSSQGARRWNRLSNNYYFYEKGIGSHADSNIYYHLNGKFSTLVTDYGIDTEGDVNAKVVFSVLGDDRELFKSKVMGRFDIPKSARVDVKGVRVMTLRISRGQPSIFGAHADWLEPMLMR</sequence>
<feature type="domain" description="Glycosyl hydrolase family 98 putative carbohydrate-binding module" evidence="2">
    <location>
        <begin position="410"/>
        <end position="556"/>
    </location>
</feature>